<dbReference type="AlphaFoldDB" id="R0K3N3"/>
<dbReference type="STRING" id="671987.R0K3N3"/>
<dbReference type="eggNOG" id="KOG0725">
    <property type="taxonomic scope" value="Eukaryota"/>
</dbReference>
<keyword evidence="5" id="KW-1185">Reference proteome</keyword>
<dbReference type="Gene3D" id="3.40.50.720">
    <property type="entry name" value="NAD(P)-binding Rossmann-like Domain"/>
    <property type="match status" value="1"/>
</dbReference>
<sequence length="228" mass="24176">MASHENKTVIVTGCTSGIGLATTLLFLSRKARVFGIDISPFTHELDAAQSASFAFHQADICAPGASETAVTACQAKIGRQIHVLANVAGVADNYGSVDTLTDAAWDRVIAINLTAPVRLMRAVIPIMREHKSGAIVNVGSLSSKCGATAGVAYTASKHGIAGATKNVAFRFRHEGITCNCVLPGVVETNIQQSIKAETCDHDALKLLRHVSIISLHMKKLMLWPQSDT</sequence>
<dbReference type="GO" id="GO:0016491">
    <property type="term" value="F:oxidoreductase activity"/>
    <property type="evidence" value="ECO:0007669"/>
    <property type="project" value="UniProtKB-KW"/>
</dbReference>
<dbReference type="PRINTS" id="PR00081">
    <property type="entry name" value="GDHRDH"/>
</dbReference>
<comment type="similarity">
    <text evidence="1 3">Belongs to the short-chain dehydrogenases/reductases (SDR) family.</text>
</comment>
<dbReference type="InterPro" id="IPR036291">
    <property type="entry name" value="NAD(P)-bd_dom_sf"/>
</dbReference>
<dbReference type="PANTHER" id="PTHR43477">
    <property type="entry name" value="DIHYDROANTICAPSIN 7-DEHYDROGENASE"/>
    <property type="match status" value="1"/>
</dbReference>
<evidence type="ECO:0000313" key="4">
    <source>
        <dbReference type="EMBL" id="EOA87688.1"/>
    </source>
</evidence>
<dbReference type="Pfam" id="PF00106">
    <property type="entry name" value="adh_short"/>
    <property type="match status" value="1"/>
</dbReference>
<evidence type="ECO:0000256" key="2">
    <source>
        <dbReference type="ARBA" id="ARBA00023002"/>
    </source>
</evidence>
<dbReference type="PANTHER" id="PTHR43477:SF1">
    <property type="entry name" value="DIHYDROANTICAPSIN 7-DEHYDROGENASE"/>
    <property type="match status" value="1"/>
</dbReference>
<dbReference type="HOGENOM" id="CLU_010194_1_0_1"/>
<dbReference type="PRINTS" id="PR00080">
    <property type="entry name" value="SDRFAMILY"/>
</dbReference>
<evidence type="ECO:0000313" key="5">
    <source>
        <dbReference type="Proteomes" id="UP000016935"/>
    </source>
</evidence>
<accession>R0K3N3</accession>
<keyword evidence="2" id="KW-0560">Oxidoreductase</keyword>
<evidence type="ECO:0000256" key="1">
    <source>
        <dbReference type="ARBA" id="ARBA00006484"/>
    </source>
</evidence>
<dbReference type="SUPFAM" id="SSF51735">
    <property type="entry name" value="NAD(P)-binding Rossmann-fold domains"/>
    <property type="match status" value="1"/>
</dbReference>
<dbReference type="InterPro" id="IPR002347">
    <property type="entry name" value="SDR_fam"/>
</dbReference>
<evidence type="ECO:0000256" key="3">
    <source>
        <dbReference type="RuleBase" id="RU000363"/>
    </source>
</evidence>
<dbReference type="EMBL" id="KB908570">
    <property type="protein sequence ID" value="EOA87688.1"/>
    <property type="molecule type" value="Genomic_DNA"/>
</dbReference>
<dbReference type="Proteomes" id="UP000016935">
    <property type="component" value="Unassembled WGS sequence"/>
</dbReference>
<name>R0K3N3_EXST2</name>
<organism evidence="4 5">
    <name type="scientific">Exserohilum turcicum (strain 28A)</name>
    <name type="common">Northern leaf blight fungus</name>
    <name type="synonym">Setosphaeria turcica</name>
    <dbReference type="NCBI Taxonomy" id="671987"/>
    <lineage>
        <taxon>Eukaryota</taxon>
        <taxon>Fungi</taxon>
        <taxon>Dikarya</taxon>
        <taxon>Ascomycota</taxon>
        <taxon>Pezizomycotina</taxon>
        <taxon>Dothideomycetes</taxon>
        <taxon>Pleosporomycetidae</taxon>
        <taxon>Pleosporales</taxon>
        <taxon>Pleosporineae</taxon>
        <taxon>Pleosporaceae</taxon>
        <taxon>Exserohilum</taxon>
    </lineage>
</organism>
<dbReference type="InterPro" id="IPR051122">
    <property type="entry name" value="SDR_DHRS6-like"/>
</dbReference>
<gene>
    <name evidence="4" type="ORF">SETTUDRAFT_27990</name>
</gene>
<protein>
    <recommendedName>
        <fullName evidence="6">NAD(P)-binding protein</fullName>
    </recommendedName>
</protein>
<dbReference type="GeneID" id="19403196"/>
<dbReference type="OrthoDB" id="417891at2759"/>
<dbReference type="CDD" id="cd05233">
    <property type="entry name" value="SDR_c"/>
    <property type="match status" value="1"/>
</dbReference>
<reference evidence="4 5" key="1">
    <citation type="journal article" date="2012" name="PLoS Pathog.">
        <title>Diverse lifestyles and strategies of plant pathogenesis encoded in the genomes of eighteen Dothideomycetes fungi.</title>
        <authorList>
            <person name="Ohm R.A."/>
            <person name="Feau N."/>
            <person name="Henrissat B."/>
            <person name="Schoch C.L."/>
            <person name="Horwitz B.A."/>
            <person name="Barry K.W."/>
            <person name="Condon B.J."/>
            <person name="Copeland A.C."/>
            <person name="Dhillon B."/>
            <person name="Glaser F."/>
            <person name="Hesse C.N."/>
            <person name="Kosti I."/>
            <person name="LaButti K."/>
            <person name="Lindquist E.A."/>
            <person name="Lucas S."/>
            <person name="Salamov A.A."/>
            <person name="Bradshaw R.E."/>
            <person name="Ciuffetti L."/>
            <person name="Hamelin R.C."/>
            <person name="Kema G.H.J."/>
            <person name="Lawrence C."/>
            <person name="Scott J.A."/>
            <person name="Spatafora J.W."/>
            <person name="Turgeon B.G."/>
            <person name="de Wit P.J.G.M."/>
            <person name="Zhong S."/>
            <person name="Goodwin S.B."/>
            <person name="Grigoriev I.V."/>
        </authorList>
    </citation>
    <scope>NUCLEOTIDE SEQUENCE [LARGE SCALE GENOMIC DNA]</scope>
    <source>
        <strain evidence="5">28A</strain>
    </source>
</reference>
<proteinExistence type="inferred from homology"/>
<dbReference type="RefSeq" id="XP_008024522.1">
    <property type="nucleotide sequence ID" value="XM_008026331.1"/>
</dbReference>
<evidence type="ECO:0008006" key="6">
    <source>
        <dbReference type="Google" id="ProtNLM"/>
    </source>
</evidence>
<reference evidence="4 5" key="2">
    <citation type="journal article" date="2013" name="PLoS Genet.">
        <title>Comparative genome structure, secondary metabolite, and effector coding capacity across Cochliobolus pathogens.</title>
        <authorList>
            <person name="Condon B.J."/>
            <person name="Leng Y."/>
            <person name="Wu D."/>
            <person name="Bushley K.E."/>
            <person name="Ohm R.A."/>
            <person name="Otillar R."/>
            <person name="Martin J."/>
            <person name="Schackwitz W."/>
            <person name="Grimwood J."/>
            <person name="MohdZainudin N."/>
            <person name="Xue C."/>
            <person name="Wang R."/>
            <person name="Manning V.A."/>
            <person name="Dhillon B."/>
            <person name="Tu Z.J."/>
            <person name="Steffenson B.J."/>
            <person name="Salamov A."/>
            <person name="Sun H."/>
            <person name="Lowry S."/>
            <person name="LaButti K."/>
            <person name="Han J."/>
            <person name="Copeland A."/>
            <person name="Lindquist E."/>
            <person name="Barry K."/>
            <person name="Schmutz J."/>
            <person name="Baker S.E."/>
            <person name="Ciuffetti L.M."/>
            <person name="Grigoriev I.V."/>
            <person name="Zhong S."/>
            <person name="Turgeon B.G."/>
        </authorList>
    </citation>
    <scope>NUCLEOTIDE SEQUENCE [LARGE SCALE GENOMIC DNA]</scope>
    <source>
        <strain evidence="5">28A</strain>
    </source>
</reference>